<keyword evidence="2" id="KW-0812">Transmembrane</keyword>
<reference evidence="3 4" key="2">
    <citation type="submission" date="2018-11" db="EMBL/GenBank/DDBJ databases">
        <authorList>
            <consortium name="Pathogen Informatics"/>
        </authorList>
    </citation>
    <scope>NUCLEOTIDE SEQUENCE [LARGE SCALE GENOMIC DNA]</scope>
</reference>
<dbReference type="AlphaFoldDB" id="A0A0N4XS40"/>
<evidence type="ECO:0000256" key="1">
    <source>
        <dbReference type="SAM" id="MobiDB-lite"/>
    </source>
</evidence>
<evidence type="ECO:0000313" key="4">
    <source>
        <dbReference type="Proteomes" id="UP000271162"/>
    </source>
</evidence>
<sequence length="73" mass="7974">MVDVIEGSGSVPSLIQERPQVTTTTTTTHMPPVHSHSESEHVSVITMFFFCLGALFHSKSFLVVISRPVCCQA</sequence>
<dbReference type="WBParaSite" id="NBR_0000534201-mRNA-1">
    <property type="protein sequence ID" value="NBR_0000534201-mRNA-1"/>
    <property type="gene ID" value="NBR_0000534201"/>
</dbReference>
<reference evidence="5" key="1">
    <citation type="submission" date="2017-02" db="UniProtKB">
        <authorList>
            <consortium name="WormBaseParasite"/>
        </authorList>
    </citation>
    <scope>IDENTIFICATION</scope>
</reference>
<protein>
    <submittedName>
        <fullName evidence="3 5">Uncharacterized protein</fullName>
    </submittedName>
</protein>
<gene>
    <name evidence="3" type="ORF">NBR_LOCUS5343</name>
</gene>
<organism evidence="5">
    <name type="scientific">Nippostrongylus brasiliensis</name>
    <name type="common">Rat hookworm</name>
    <dbReference type="NCBI Taxonomy" id="27835"/>
    <lineage>
        <taxon>Eukaryota</taxon>
        <taxon>Metazoa</taxon>
        <taxon>Ecdysozoa</taxon>
        <taxon>Nematoda</taxon>
        <taxon>Chromadorea</taxon>
        <taxon>Rhabditida</taxon>
        <taxon>Rhabditina</taxon>
        <taxon>Rhabditomorpha</taxon>
        <taxon>Strongyloidea</taxon>
        <taxon>Heligmosomidae</taxon>
        <taxon>Nippostrongylus</taxon>
    </lineage>
</organism>
<evidence type="ECO:0000313" key="5">
    <source>
        <dbReference type="WBParaSite" id="NBR_0000534201-mRNA-1"/>
    </source>
</evidence>
<keyword evidence="2" id="KW-0472">Membrane</keyword>
<feature type="region of interest" description="Disordered" evidence="1">
    <location>
        <begin position="15"/>
        <end position="35"/>
    </location>
</feature>
<dbReference type="Proteomes" id="UP000271162">
    <property type="component" value="Unassembled WGS sequence"/>
</dbReference>
<name>A0A0N4XS40_NIPBR</name>
<evidence type="ECO:0000313" key="3">
    <source>
        <dbReference type="EMBL" id="VDL68932.1"/>
    </source>
</evidence>
<proteinExistence type="predicted"/>
<keyword evidence="2" id="KW-1133">Transmembrane helix</keyword>
<keyword evidence="4" id="KW-1185">Reference proteome</keyword>
<feature type="transmembrane region" description="Helical" evidence="2">
    <location>
        <begin position="41"/>
        <end position="58"/>
    </location>
</feature>
<dbReference type="EMBL" id="UYSL01012580">
    <property type="protein sequence ID" value="VDL68932.1"/>
    <property type="molecule type" value="Genomic_DNA"/>
</dbReference>
<evidence type="ECO:0000256" key="2">
    <source>
        <dbReference type="SAM" id="Phobius"/>
    </source>
</evidence>
<accession>A0A0N4XS40</accession>